<dbReference type="PROSITE" id="PS50041">
    <property type="entry name" value="C_TYPE_LECTIN_2"/>
    <property type="match status" value="1"/>
</dbReference>
<gene>
    <name evidence="2" type="ORF">TCLT_LOCUS7563</name>
</gene>
<dbReference type="Pfam" id="PF00059">
    <property type="entry name" value="Lectin_C"/>
    <property type="match status" value="1"/>
</dbReference>
<proteinExistence type="predicted"/>
<dbReference type="InterPro" id="IPR001304">
    <property type="entry name" value="C-type_lectin-like"/>
</dbReference>
<evidence type="ECO:0000313" key="4">
    <source>
        <dbReference type="WBParaSite" id="TCLT_0000757401-mRNA-1"/>
    </source>
</evidence>
<dbReference type="InterPro" id="IPR016186">
    <property type="entry name" value="C-type_lectin-like/link_sf"/>
</dbReference>
<dbReference type="Proteomes" id="UP000276776">
    <property type="component" value="Unassembled WGS sequence"/>
</dbReference>
<reference evidence="2 3" key="2">
    <citation type="submission" date="2018-11" db="EMBL/GenBank/DDBJ databases">
        <authorList>
            <consortium name="Pathogen Informatics"/>
        </authorList>
    </citation>
    <scope>NUCLEOTIDE SEQUENCE [LARGE SCALE GENOMIC DNA]</scope>
</reference>
<dbReference type="AlphaFoldDB" id="A0A0N5D3Q8"/>
<dbReference type="InterPro" id="IPR016187">
    <property type="entry name" value="CTDL_fold"/>
</dbReference>
<dbReference type="SUPFAM" id="SSF56436">
    <property type="entry name" value="C-type lectin-like"/>
    <property type="match status" value="1"/>
</dbReference>
<keyword evidence="3" id="KW-1185">Reference proteome</keyword>
<organism evidence="4">
    <name type="scientific">Thelazia callipaeda</name>
    <name type="common">Oriental eyeworm</name>
    <name type="synonym">Parasitic nematode</name>
    <dbReference type="NCBI Taxonomy" id="103827"/>
    <lineage>
        <taxon>Eukaryota</taxon>
        <taxon>Metazoa</taxon>
        <taxon>Ecdysozoa</taxon>
        <taxon>Nematoda</taxon>
        <taxon>Chromadorea</taxon>
        <taxon>Rhabditida</taxon>
        <taxon>Spirurina</taxon>
        <taxon>Spiruromorpha</taxon>
        <taxon>Thelazioidea</taxon>
        <taxon>Thelaziidae</taxon>
        <taxon>Thelazia</taxon>
    </lineage>
</organism>
<name>A0A0N5D3Q8_THECL</name>
<accession>A0A0N5D3Q8</accession>
<dbReference type="OMA" id="KFMSARS"/>
<dbReference type="WBParaSite" id="TCLT_0000757401-mRNA-1">
    <property type="protein sequence ID" value="TCLT_0000757401-mRNA-1"/>
    <property type="gene ID" value="TCLT_0000757401"/>
</dbReference>
<dbReference type="CDD" id="cd00037">
    <property type="entry name" value="CLECT"/>
    <property type="match status" value="1"/>
</dbReference>
<dbReference type="OrthoDB" id="6356110at2759"/>
<feature type="domain" description="C-type lectin" evidence="1">
    <location>
        <begin position="1"/>
        <end position="117"/>
    </location>
</feature>
<protein>
    <submittedName>
        <fullName evidence="4">C-type lectin domain-containing protein</fullName>
    </submittedName>
</protein>
<dbReference type="EMBL" id="UYYF01004522">
    <property type="protein sequence ID" value="VDN05031.1"/>
    <property type="molecule type" value="Genomic_DNA"/>
</dbReference>
<dbReference type="STRING" id="103827.A0A0N5D3Q8"/>
<sequence length="171" mass="19571">KDRYSFSDATAICANLVLKYTNYGNKYSRLAQVDNLFDWSFLTTAALESNYDDFFIGIRYRKSVGFERIDELLIRFAPWGIGEPNLRNGDCVVVRIGTNGPAWYMDDCMKKKPLVCQLSKDKFMSARSQIKRCPDGKEDWILGETHCYHLVDNESMLSSGYNADQSCIKVS</sequence>
<dbReference type="Gene3D" id="3.10.100.10">
    <property type="entry name" value="Mannose-Binding Protein A, subunit A"/>
    <property type="match status" value="1"/>
</dbReference>
<evidence type="ECO:0000259" key="1">
    <source>
        <dbReference type="PROSITE" id="PS50041"/>
    </source>
</evidence>
<reference evidence="4" key="1">
    <citation type="submission" date="2017-02" db="UniProtKB">
        <authorList>
            <consortium name="WormBaseParasite"/>
        </authorList>
    </citation>
    <scope>IDENTIFICATION</scope>
</reference>
<evidence type="ECO:0000313" key="3">
    <source>
        <dbReference type="Proteomes" id="UP000276776"/>
    </source>
</evidence>
<evidence type="ECO:0000313" key="2">
    <source>
        <dbReference type="EMBL" id="VDN05031.1"/>
    </source>
</evidence>